<evidence type="ECO:0008006" key="2">
    <source>
        <dbReference type="Google" id="ProtNLM"/>
    </source>
</evidence>
<gene>
    <name evidence="1" type="ORF">Slati_0949300</name>
</gene>
<proteinExistence type="predicted"/>
<dbReference type="InterPro" id="IPR052343">
    <property type="entry name" value="Retrotransposon-Effector_Assoc"/>
</dbReference>
<sequence>MICSSGTDFFRNMLTDEARGNERVVSPPFPRLVSEEQGTSLICEASLEEVRQVIFGMAMHSVAGPDGFNAVFYQRCWDIIKHDVLDTVQDFLRGTLLPVSFIATSIAQIPKVNNPTQWSEFCPISLFNNSNKILMKLLNERLKGFLPRMVSSNQSGFIPDHQMVDNILLAGNHSFSAD</sequence>
<dbReference type="AlphaFoldDB" id="A0AAW2XUU4"/>
<dbReference type="EMBL" id="JACGWN010000003">
    <property type="protein sequence ID" value="KAL0456101.1"/>
    <property type="molecule type" value="Genomic_DNA"/>
</dbReference>
<organism evidence="1">
    <name type="scientific">Sesamum latifolium</name>
    <dbReference type="NCBI Taxonomy" id="2727402"/>
    <lineage>
        <taxon>Eukaryota</taxon>
        <taxon>Viridiplantae</taxon>
        <taxon>Streptophyta</taxon>
        <taxon>Embryophyta</taxon>
        <taxon>Tracheophyta</taxon>
        <taxon>Spermatophyta</taxon>
        <taxon>Magnoliopsida</taxon>
        <taxon>eudicotyledons</taxon>
        <taxon>Gunneridae</taxon>
        <taxon>Pentapetalae</taxon>
        <taxon>asterids</taxon>
        <taxon>lamiids</taxon>
        <taxon>Lamiales</taxon>
        <taxon>Pedaliaceae</taxon>
        <taxon>Sesamum</taxon>
    </lineage>
</organism>
<accession>A0AAW2XUU4</accession>
<comment type="caution">
    <text evidence="1">The sequence shown here is derived from an EMBL/GenBank/DDBJ whole genome shotgun (WGS) entry which is preliminary data.</text>
</comment>
<protein>
    <recommendedName>
        <fullName evidence="2">Reverse transcriptase domain-containing protein</fullName>
    </recommendedName>
</protein>
<reference evidence="1" key="1">
    <citation type="submission" date="2020-06" db="EMBL/GenBank/DDBJ databases">
        <authorList>
            <person name="Li T."/>
            <person name="Hu X."/>
            <person name="Zhang T."/>
            <person name="Song X."/>
            <person name="Zhang H."/>
            <person name="Dai N."/>
            <person name="Sheng W."/>
            <person name="Hou X."/>
            <person name="Wei L."/>
        </authorList>
    </citation>
    <scope>NUCLEOTIDE SEQUENCE</scope>
    <source>
        <strain evidence="1">KEN1</strain>
        <tissue evidence="1">Leaf</tissue>
    </source>
</reference>
<reference evidence="1" key="2">
    <citation type="journal article" date="2024" name="Plant">
        <title>Genomic evolution and insights into agronomic trait innovations of Sesamum species.</title>
        <authorList>
            <person name="Miao H."/>
            <person name="Wang L."/>
            <person name="Qu L."/>
            <person name="Liu H."/>
            <person name="Sun Y."/>
            <person name="Le M."/>
            <person name="Wang Q."/>
            <person name="Wei S."/>
            <person name="Zheng Y."/>
            <person name="Lin W."/>
            <person name="Duan Y."/>
            <person name="Cao H."/>
            <person name="Xiong S."/>
            <person name="Wang X."/>
            <person name="Wei L."/>
            <person name="Li C."/>
            <person name="Ma Q."/>
            <person name="Ju M."/>
            <person name="Zhao R."/>
            <person name="Li G."/>
            <person name="Mu C."/>
            <person name="Tian Q."/>
            <person name="Mei H."/>
            <person name="Zhang T."/>
            <person name="Gao T."/>
            <person name="Zhang H."/>
        </authorList>
    </citation>
    <scope>NUCLEOTIDE SEQUENCE</scope>
    <source>
        <strain evidence="1">KEN1</strain>
    </source>
</reference>
<name>A0AAW2XUU4_9LAMI</name>
<evidence type="ECO:0000313" key="1">
    <source>
        <dbReference type="EMBL" id="KAL0456101.1"/>
    </source>
</evidence>
<dbReference type="PANTHER" id="PTHR46890">
    <property type="entry name" value="NON-LTR RETROLELEMENT REVERSE TRANSCRIPTASE-LIKE PROTEIN-RELATED"/>
    <property type="match status" value="1"/>
</dbReference>
<dbReference type="PANTHER" id="PTHR46890:SF48">
    <property type="entry name" value="RNA-DIRECTED DNA POLYMERASE"/>
    <property type="match status" value="1"/>
</dbReference>